<dbReference type="GO" id="GO:0005524">
    <property type="term" value="F:ATP binding"/>
    <property type="evidence" value="ECO:0007669"/>
    <property type="project" value="InterPro"/>
</dbReference>
<accession>A0A5S4GMV6</accession>
<dbReference type="Gene3D" id="3.40.50.300">
    <property type="entry name" value="P-loop containing nucleotide triphosphate hydrolases"/>
    <property type="match status" value="2"/>
</dbReference>
<evidence type="ECO:0000256" key="1">
    <source>
        <dbReference type="ARBA" id="ARBA00023236"/>
    </source>
</evidence>
<keyword evidence="1" id="KW-0227">DNA damage</keyword>
<dbReference type="PIRSF" id="PIRSF029347">
    <property type="entry name" value="RecF"/>
    <property type="match status" value="1"/>
</dbReference>
<dbReference type="EMBL" id="VCKX01000048">
    <property type="protein sequence ID" value="TMR34139.1"/>
    <property type="molecule type" value="Genomic_DNA"/>
</dbReference>
<dbReference type="Pfam" id="PF13304">
    <property type="entry name" value="AAA_21"/>
    <property type="match status" value="2"/>
</dbReference>
<dbReference type="PANTHER" id="PTHR32182:SF25">
    <property type="entry name" value="SLR1056 PROTEIN"/>
    <property type="match status" value="1"/>
</dbReference>
<comment type="caution">
    <text evidence="4">The sequence shown here is derived from an EMBL/GenBank/DDBJ whole genome shotgun (WGS) entry which is preliminary data.</text>
</comment>
<feature type="region of interest" description="Disordered" evidence="2">
    <location>
        <begin position="368"/>
        <end position="388"/>
    </location>
</feature>
<dbReference type="InterPro" id="IPR014555">
    <property type="entry name" value="RecF-like"/>
</dbReference>
<sequence>MISTLAVEGYRSLRRLVVPLAPLTVVTGANGSGKSSLYRALRLLADSARNGAVAALARQGGLPSTLWAGPEQVGRAVREGRYPVQGTVRTGPVSLRLGFAGDDFGYAMDLGLPPPSTGRTAFQLDPEIKVESVWSGPVLRPAAVLAERGRGAVRVRDADGGWWRVPGTIQPYDSMLSEISDPQHAPELLELRDRIRSWRFYDQLRTDAGAPARAARIGTRTLVLGHDGADLAAALQTIREIGDAEALDAAVDQAFPGSGLAIAAEAGRFELRLRQHGLLRPLGAAELSDGTLRYLFWVAALLTPRPPALLVLNEPETSLHPDLIAPLAGLVAAASARTQIVAVTHSRPLVAALGKAGARTVELVKDHGETGVAGQEPLDQPPWHWPKR</sequence>
<feature type="domain" description="ATPase AAA-type core" evidence="3">
    <location>
        <begin position="23"/>
        <end position="83"/>
    </location>
</feature>
<reference evidence="4 5" key="1">
    <citation type="submission" date="2019-05" db="EMBL/GenBank/DDBJ databases">
        <title>Draft genome sequence of Nonomuraea zeae DSM 100528.</title>
        <authorList>
            <person name="Saricaoglu S."/>
            <person name="Isik K."/>
        </authorList>
    </citation>
    <scope>NUCLEOTIDE SEQUENCE [LARGE SCALE GENOMIC DNA]</scope>
    <source>
        <strain evidence="4 5">DSM 100528</strain>
    </source>
</reference>
<evidence type="ECO:0000259" key="3">
    <source>
        <dbReference type="Pfam" id="PF13304"/>
    </source>
</evidence>
<dbReference type="GO" id="GO:0006302">
    <property type="term" value="P:double-strand break repair"/>
    <property type="evidence" value="ECO:0007669"/>
    <property type="project" value="TreeGrafter"/>
</dbReference>
<dbReference type="GO" id="GO:0016887">
    <property type="term" value="F:ATP hydrolysis activity"/>
    <property type="evidence" value="ECO:0007669"/>
    <property type="project" value="InterPro"/>
</dbReference>
<organism evidence="4 5">
    <name type="scientific">Nonomuraea zeae</name>
    <dbReference type="NCBI Taxonomy" id="1642303"/>
    <lineage>
        <taxon>Bacteria</taxon>
        <taxon>Bacillati</taxon>
        <taxon>Actinomycetota</taxon>
        <taxon>Actinomycetes</taxon>
        <taxon>Streptosporangiales</taxon>
        <taxon>Streptosporangiaceae</taxon>
        <taxon>Nonomuraea</taxon>
    </lineage>
</organism>
<dbReference type="PANTHER" id="PTHR32182">
    <property type="entry name" value="DNA REPLICATION AND REPAIR PROTEIN RECF"/>
    <property type="match status" value="1"/>
</dbReference>
<dbReference type="RefSeq" id="WP_138690820.1">
    <property type="nucleotide sequence ID" value="NZ_JBHSAZ010000107.1"/>
</dbReference>
<dbReference type="AlphaFoldDB" id="A0A5S4GMV6"/>
<dbReference type="OrthoDB" id="104167at2"/>
<dbReference type="Proteomes" id="UP000306628">
    <property type="component" value="Unassembled WGS sequence"/>
</dbReference>
<evidence type="ECO:0000313" key="5">
    <source>
        <dbReference type="Proteomes" id="UP000306628"/>
    </source>
</evidence>
<evidence type="ECO:0000256" key="2">
    <source>
        <dbReference type="SAM" id="MobiDB-lite"/>
    </source>
</evidence>
<dbReference type="InterPro" id="IPR003959">
    <property type="entry name" value="ATPase_AAA_core"/>
</dbReference>
<dbReference type="SUPFAM" id="SSF52540">
    <property type="entry name" value="P-loop containing nucleoside triphosphate hydrolases"/>
    <property type="match status" value="1"/>
</dbReference>
<dbReference type="GO" id="GO:0000731">
    <property type="term" value="P:DNA synthesis involved in DNA repair"/>
    <property type="evidence" value="ECO:0007669"/>
    <property type="project" value="TreeGrafter"/>
</dbReference>
<gene>
    <name evidence="4" type="ORF">ETD85_17695</name>
</gene>
<feature type="compositionally biased region" description="Pro residues" evidence="2">
    <location>
        <begin position="379"/>
        <end position="388"/>
    </location>
</feature>
<name>A0A5S4GMV6_9ACTN</name>
<evidence type="ECO:0000313" key="4">
    <source>
        <dbReference type="EMBL" id="TMR34139.1"/>
    </source>
</evidence>
<dbReference type="InterPro" id="IPR027417">
    <property type="entry name" value="P-loop_NTPase"/>
</dbReference>
<keyword evidence="5" id="KW-1185">Reference proteome</keyword>
<dbReference type="FunFam" id="3.40.50.300:FF:002534">
    <property type="entry name" value="Putative RecF protein"/>
    <property type="match status" value="1"/>
</dbReference>
<dbReference type="FunFam" id="3.40.50.300:FF:002708">
    <property type="entry name" value="FeS assembly ATPase SufC"/>
    <property type="match status" value="1"/>
</dbReference>
<protein>
    <submittedName>
        <fullName evidence="4">DUF2813 domain-containing protein</fullName>
    </submittedName>
</protein>
<keyword evidence="1" id="KW-0742">SOS response</keyword>
<proteinExistence type="predicted"/>
<feature type="domain" description="ATPase AAA-type core" evidence="3">
    <location>
        <begin position="197"/>
        <end position="350"/>
    </location>
</feature>
<dbReference type="GO" id="GO:0009432">
    <property type="term" value="P:SOS response"/>
    <property type="evidence" value="ECO:0007669"/>
    <property type="project" value="UniProtKB-KW"/>
</dbReference>